<evidence type="ECO:0000256" key="4">
    <source>
        <dbReference type="ARBA" id="ARBA00023024"/>
    </source>
</evidence>
<protein>
    <recommendedName>
        <fullName evidence="2">chitinase</fullName>
        <ecNumber evidence="2">3.2.1.14</ecNumber>
    </recommendedName>
</protein>
<keyword evidence="6 8" id="KW-0326">Glycosidase</keyword>
<keyword evidence="14" id="KW-1185">Reference proteome</keyword>
<dbReference type="Pfam" id="PF00704">
    <property type="entry name" value="Glyco_hydro_18"/>
    <property type="match status" value="1"/>
</dbReference>
<dbReference type="EMBL" id="KV417267">
    <property type="protein sequence ID" value="KZP01089.1"/>
    <property type="molecule type" value="Genomic_DNA"/>
</dbReference>
<evidence type="ECO:0000259" key="12">
    <source>
        <dbReference type="PROSITE" id="PS51910"/>
    </source>
</evidence>
<dbReference type="OrthoDB" id="3012298at2759"/>
<dbReference type="SUPFAM" id="SSF51445">
    <property type="entry name" value="(Trans)glycosidases"/>
    <property type="match status" value="1"/>
</dbReference>
<dbReference type="Proteomes" id="UP000076738">
    <property type="component" value="Unassembled WGS sequence"/>
</dbReference>
<evidence type="ECO:0000256" key="1">
    <source>
        <dbReference type="ARBA" id="ARBA00000822"/>
    </source>
</evidence>
<evidence type="ECO:0000256" key="8">
    <source>
        <dbReference type="RuleBase" id="RU000489"/>
    </source>
</evidence>
<name>A0A167RN18_CALVF</name>
<evidence type="ECO:0000313" key="13">
    <source>
        <dbReference type="EMBL" id="KZP01089.1"/>
    </source>
</evidence>
<dbReference type="Gene3D" id="3.20.20.80">
    <property type="entry name" value="Glycosidases"/>
    <property type="match status" value="1"/>
</dbReference>
<comment type="similarity">
    <text evidence="9">Belongs to the glycosyl hydrolase 18 family.</text>
</comment>
<dbReference type="EC" id="3.2.1.14" evidence="2"/>
<proteinExistence type="inferred from homology"/>
<keyword evidence="5" id="KW-0119">Carbohydrate metabolism</keyword>
<dbReference type="InterPro" id="IPR017853">
    <property type="entry name" value="GH"/>
</dbReference>
<dbReference type="PROSITE" id="PS51910">
    <property type="entry name" value="GH18_2"/>
    <property type="match status" value="1"/>
</dbReference>
<dbReference type="InterPro" id="IPR001223">
    <property type="entry name" value="Glyco_hydro18_cat"/>
</dbReference>
<evidence type="ECO:0000313" key="14">
    <source>
        <dbReference type="Proteomes" id="UP000076738"/>
    </source>
</evidence>
<gene>
    <name evidence="13" type="ORF">CALVIDRAFT_548034</name>
</gene>
<dbReference type="GO" id="GO:0005576">
    <property type="term" value="C:extracellular region"/>
    <property type="evidence" value="ECO:0007669"/>
    <property type="project" value="InterPro"/>
</dbReference>
<accession>A0A167RN18</accession>
<dbReference type="SUPFAM" id="SSF51055">
    <property type="entry name" value="Carbohydrate binding domain"/>
    <property type="match status" value="1"/>
</dbReference>
<evidence type="ECO:0000256" key="9">
    <source>
        <dbReference type="RuleBase" id="RU004453"/>
    </source>
</evidence>
<evidence type="ECO:0000256" key="5">
    <source>
        <dbReference type="ARBA" id="ARBA00023277"/>
    </source>
</evidence>
<evidence type="ECO:0000256" key="2">
    <source>
        <dbReference type="ARBA" id="ARBA00012729"/>
    </source>
</evidence>
<dbReference type="GO" id="GO:0006032">
    <property type="term" value="P:chitin catabolic process"/>
    <property type="evidence" value="ECO:0007669"/>
    <property type="project" value="UniProtKB-KW"/>
</dbReference>
<reference evidence="13 14" key="1">
    <citation type="journal article" date="2016" name="Mol. Biol. Evol.">
        <title>Comparative Genomics of Early-Diverging Mushroom-Forming Fungi Provides Insights into the Origins of Lignocellulose Decay Capabilities.</title>
        <authorList>
            <person name="Nagy L.G."/>
            <person name="Riley R."/>
            <person name="Tritt A."/>
            <person name="Adam C."/>
            <person name="Daum C."/>
            <person name="Floudas D."/>
            <person name="Sun H."/>
            <person name="Yadav J.S."/>
            <person name="Pangilinan J."/>
            <person name="Larsson K.H."/>
            <person name="Matsuura K."/>
            <person name="Barry K."/>
            <person name="Labutti K."/>
            <person name="Kuo R."/>
            <person name="Ohm R.A."/>
            <person name="Bhattacharya S.S."/>
            <person name="Shirouzu T."/>
            <person name="Yoshinaga Y."/>
            <person name="Martin F.M."/>
            <person name="Grigoriev I.V."/>
            <person name="Hibbett D.S."/>
        </authorList>
    </citation>
    <scope>NUCLEOTIDE SEQUENCE [LARGE SCALE GENOMIC DNA]</scope>
    <source>
        <strain evidence="13 14">TUFC12733</strain>
    </source>
</reference>
<dbReference type="GO" id="GO:0000272">
    <property type="term" value="P:polysaccharide catabolic process"/>
    <property type="evidence" value="ECO:0007669"/>
    <property type="project" value="UniProtKB-KW"/>
</dbReference>
<evidence type="ECO:0000256" key="7">
    <source>
        <dbReference type="ARBA" id="ARBA00023326"/>
    </source>
</evidence>
<keyword evidence="3 8" id="KW-0378">Hydrolase</keyword>
<evidence type="ECO:0000256" key="10">
    <source>
        <dbReference type="SAM" id="MobiDB-lite"/>
    </source>
</evidence>
<feature type="region of interest" description="Disordered" evidence="10">
    <location>
        <begin position="316"/>
        <end position="343"/>
    </location>
</feature>
<dbReference type="Gene3D" id="2.10.10.20">
    <property type="entry name" value="Carbohydrate-binding module superfamily 5/12"/>
    <property type="match status" value="1"/>
</dbReference>
<keyword evidence="7" id="KW-0624">Polysaccharide degradation</keyword>
<dbReference type="InterPro" id="IPR001579">
    <property type="entry name" value="Glyco_hydro_18_chit_AS"/>
</dbReference>
<evidence type="ECO:0000256" key="6">
    <source>
        <dbReference type="ARBA" id="ARBA00023295"/>
    </source>
</evidence>
<keyword evidence="4" id="KW-0146">Chitin degradation</keyword>
<dbReference type="PROSITE" id="PS01095">
    <property type="entry name" value="GH18_1"/>
    <property type="match status" value="1"/>
</dbReference>
<organism evidence="13 14">
    <name type="scientific">Calocera viscosa (strain TUFC12733)</name>
    <dbReference type="NCBI Taxonomy" id="1330018"/>
    <lineage>
        <taxon>Eukaryota</taxon>
        <taxon>Fungi</taxon>
        <taxon>Dikarya</taxon>
        <taxon>Basidiomycota</taxon>
        <taxon>Agaricomycotina</taxon>
        <taxon>Dacrymycetes</taxon>
        <taxon>Dacrymycetales</taxon>
        <taxon>Dacrymycetaceae</taxon>
        <taxon>Calocera</taxon>
    </lineage>
</organism>
<dbReference type="GO" id="GO:0030246">
    <property type="term" value="F:carbohydrate binding"/>
    <property type="evidence" value="ECO:0007669"/>
    <property type="project" value="InterPro"/>
</dbReference>
<feature type="compositionally biased region" description="Low complexity" evidence="10">
    <location>
        <begin position="319"/>
        <end position="342"/>
    </location>
</feature>
<dbReference type="PANTHER" id="PTHR45708">
    <property type="entry name" value="ENDOCHITINASE"/>
    <property type="match status" value="1"/>
</dbReference>
<dbReference type="InterPro" id="IPR036573">
    <property type="entry name" value="CBM_sf_5/12"/>
</dbReference>
<feature type="signal peptide" evidence="11">
    <location>
        <begin position="1"/>
        <end position="29"/>
    </location>
</feature>
<evidence type="ECO:0000256" key="11">
    <source>
        <dbReference type="SAM" id="SignalP"/>
    </source>
</evidence>
<dbReference type="PANTHER" id="PTHR45708:SF49">
    <property type="entry name" value="ENDOCHITINASE"/>
    <property type="match status" value="1"/>
</dbReference>
<feature type="domain" description="GH18" evidence="12">
    <location>
        <begin position="40"/>
        <end position="314"/>
    </location>
</feature>
<dbReference type="Pfam" id="PF02839">
    <property type="entry name" value="CBM_5_12"/>
    <property type="match status" value="1"/>
</dbReference>
<dbReference type="GO" id="GO:0008843">
    <property type="term" value="F:endochitinase activity"/>
    <property type="evidence" value="ECO:0007669"/>
    <property type="project" value="UniProtKB-EC"/>
</dbReference>
<feature type="chain" id="PRO_5007892017" description="chitinase" evidence="11">
    <location>
        <begin position="30"/>
        <end position="385"/>
    </location>
</feature>
<sequence>MSLLAVAAHWCTFSCLTISTLSCLVDVQAYDRRRQSTGPPWFAAYSDKWVTGAAPSVQDIWGFNVFILSFLMASGAVDQAQNWEELDADTRSSIKADYAAAGIKLMVSAFGSTDTPTSSGDDPTDTANTIAAWVQEYDLDGVDVDYEDFTAMNDGTAEAWLITFTTALRAQLPAGSYLLTHAPVAPWFCGTANYTNGAYIAVDESVGNLIDWYNVQFYNQGTSEYTTCEGLLTESSSTWPNSALFQISSSGGVDLNKLIIGKPANTADASNGYMDTTTLAGCVQQAQAQGWSGGVMTWEYPDAASPWIEAVRADSWPVTSSAPSPPTTTTSGTGPTSTATGGQCSGVSAWTSGVAYVGGDQVTYNGDLWTAAWWTENEWAQQLHH</sequence>
<evidence type="ECO:0000256" key="3">
    <source>
        <dbReference type="ARBA" id="ARBA00022801"/>
    </source>
</evidence>
<keyword evidence="11" id="KW-0732">Signal</keyword>
<dbReference type="InterPro" id="IPR003610">
    <property type="entry name" value="CBM5/12"/>
</dbReference>
<dbReference type="CDD" id="cd00598">
    <property type="entry name" value="GH18_chitinase-like"/>
    <property type="match status" value="1"/>
</dbReference>
<comment type="catalytic activity">
    <reaction evidence="1">
        <text>Random endo-hydrolysis of N-acetyl-beta-D-glucosaminide (1-&gt;4)-beta-linkages in chitin and chitodextrins.</text>
        <dbReference type="EC" id="3.2.1.14"/>
    </reaction>
</comment>
<dbReference type="InterPro" id="IPR050542">
    <property type="entry name" value="Glycosyl_Hydrlase18_Chitinase"/>
</dbReference>
<dbReference type="AlphaFoldDB" id="A0A167RN18"/>
<dbReference type="CDD" id="cd12215">
    <property type="entry name" value="ChiC_BD"/>
    <property type="match status" value="1"/>
</dbReference>